<dbReference type="NCBIfam" id="TIGR02532">
    <property type="entry name" value="IV_pilin_GFxxxE"/>
    <property type="match status" value="1"/>
</dbReference>
<gene>
    <name evidence="1" type="ORF">HGG79_17960</name>
</gene>
<proteinExistence type="predicted"/>
<evidence type="ECO:0000313" key="2">
    <source>
        <dbReference type="Proteomes" id="UP000563151"/>
    </source>
</evidence>
<dbReference type="RefSeq" id="WP_035144506.1">
    <property type="nucleotide sequence ID" value="NZ_JAAZWO010000032.1"/>
</dbReference>
<dbReference type="EMBL" id="JAAZWO010000032">
    <property type="protein sequence ID" value="MBC2399638.1"/>
    <property type="molecule type" value="Genomic_DNA"/>
</dbReference>
<dbReference type="Pfam" id="PF07963">
    <property type="entry name" value="N_methyl"/>
    <property type="match status" value="1"/>
</dbReference>
<sequence>MFKFKAYKKGFTLTEVIIAMVLILSTVAISSKVAFSALKVGNTNKQELEGTIIAQNYLEKIRAARDNKIITNNSTLDEYIKSLGFNKEENYRKEDIKDGIEYKVALSTDNIEKTDVGNLLQLIVEVKPQDSNSIKIGTRIFFK</sequence>
<name>A0A923J346_CLOTT</name>
<comment type="caution">
    <text evidence="1">The sequence shown here is derived from an EMBL/GenBank/DDBJ whole genome shotgun (WGS) entry which is preliminary data.</text>
</comment>
<dbReference type="AlphaFoldDB" id="A0A923J346"/>
<keyword evidence="2" id="KW-1185">Reference proteome</keyword>
<evidence type="ECO:0000313" key="1">
    <source>
        <dbReference type="EMBL" id="MBC2399638.1"/>
    </source>
</evidence>
<reference evidence="1 2" key="1">
    <citation type="submission" date="2020-04" db="EMBL/GenBank/DDBJ databases">
        <title>Genomic insights into acetone-butanol-ethanol (ABE) fermentation by sequencing solventogenic clostridia strains.</title>
        <authorList>
            <person name="Brown S."/>
        </authorList>
    </citation>
    <scope>NUCLEOTIDE SEQUENCE [LARGE SCALE GENOMIC DNA]</scope>
    <source>
        <strain evidence="1 2">DJ011</strain>
    </source>
</reference>
<dbReference type="InterPro" id="IPR012902">
    <property type="entry name" value="N_methyl_site"/>
</dbReference>
<organism evidence="1 2">
    <name type="scientific">Clostridium tetanomorphum</name>
    <dbReference type="NCBI Taxonomy" id="1553"/>
    <lineage>
        <taxon>Bacteria</taxon>
        <taxon>Bacillati</taxon>
        <taxon>Bacillota</taxon>
        <taxon>Clostridia</taxon>
        <taxon>Eubacteriales</taxon>
        <taxon>Clostridiaceae</taxon>
        <taxon>Clostridium</taxon>
    </lineage>
</organism>
<dbReference type="Proteomes" id="UP000563151">
    <property type="component" value="Unassembled WGS sequence"/>
</dbReference>
<protein>
    <submittedName>
        <fullName evidence="1">Type II secretion system protein</fullName>
    </submittedName>
</protein>
<accession>A0A923J346</accession>